<gene>
    <name evidence="3" type="ORF">SO694_00013486</name>
</gene>
<keyword evidence="4" id="KW-1185">Reference proteome</keyword>
<name>A0ABR1G1T9_AURAN</name>
<feature type="compositionally biased region" description="Low complexity" evidence="1">
    <location>
        <begin position="38"/>
        <end position="51"/>
    </location>
</feature>
<proteinExistence type="predicted"/>
<feature type="domain" description="ILEI/PANDER" evidence="2">
    <location>
        <begin position="457"/>
        <end position="535"/>
    </location>
</feature>
<accession>A0ABR1G1T9</accession>
<evidence type="ECO:0000313" key="4">
    <source>
        <dbReference type="Proteomes" id="UP001363151"/>
    </source>
</evidence>
<reference evidence="3 4" key="1">
    <citation type="submission" date="2024-03" db="EMBL/GenBank/DDBJ databases">
        <title>Aureococcus anophagefferens CCMP1851 and Kratosvirus quantuckense: Draft genome of a second virus-susceptible host strain in the model system.</title>
        <authorList>
            <person name="Chase E."/>
            <person name="Truchon A.R."/>
            <person name="Schepens W."/>
            <person name="Wilhelm S.W."/>
        </authorList>
    </citation>
    <scope>NUCLEOTIDE SEQUENCE [LARGE SCALE GENOMIC DNA]</scope>
    <source>
        <strain evidence="3 4">CCMP1851</strain>
    </source>
</reference>
<evidence type="ECO:0000256" key="1">
    <source>
        <dbReference type="SAM" id="MobiDB-lite"/>
    </source>
</evidence>
<dbReference type="InterPro" id="IPR039477">
    <property type="entry name" value="ILEI/PANDER_dom"/>
</dbReference>
<dbReference type="Proteomes" id="UP001363151">
    <property type="component" value="Unassembled WGS sequence"/>
</dbReference>
<dbReference type="EMBL" id="JBBJCI010000146">
    <property type="protein sequence ID" value="KAK7242305.1"/>
    <property type="molecule type" value="Genomic_DNA"/>
</dbReference>
<evidence type="ECO:0000259" key="2">
    <source>
        <dbReference type="Pfam" id="PF15711"/>
    </source>
</evidence>
<comment type="caution">
    <text evidence="3">The sequence shown here is derived from an EMBL/GenBank/DDBJ whole genome shotgun (WGS) entry which is preliminary data.</text>
</comment>
<evidence type="ECO:0000313" key="3">
    <source>
        <dbReference type="EMBL" id="KAK7242305.1"/>
    </source>
</evidence>
<dbReference type="PROSITE" id="PS52031">
    <property type="entry name" value="GG_LECTIN"/>
    <property type="match status" value="1"/>
</dbReference>
<sequence length="595" mass="62363">MESFLKVSASTDAPSKPTDSDAAPSKPMDSDAAPSKQADSPSKSTAAAPSKQADSPSKSAPTAKPTDSPPAKKEATKKKAAGAWTSTVKKSLARAEAAARDALAENDASTARVEAVLCGLDEWPTQARPNVSPNEKPVTGMCLGAVNVLGGVGMQVSAVSQNFPKLTELVAAWTRAELPGFPFSSLQINYNYAAKKHVDGNNIGPSYIVSLGDHEGGGLWVADTFVEKATDDGGTVLRGGGGEAVVECHRRWSLFDGNSEHMTLPFSPAANGGMTRVSVVAFSHSSYNKLDAETAADMAALGFTAGSSDGAELDYFKPFRIDKSELAGDALDSYLELRAARKAARPPPTGAGAVGIECNGYSAGKGAGWFSFVGGQAAKKRRIDAFFKPKNAAPKPAGPVTYELPKATNKVSTNLEQPATIDGDNVVRVELPKNRVGLWYLELDPKPSGALQCCALERFDLYNDATFVQSDAFHAHVAALPPGRVVLISITDTAMAKTRPLPKKVYDTLRLLGAPDHIEPIGYRMPFAFIGARGAAPGAASLALDKTKVILRLEASAKRDGDGAVVIADQNEERTDITEHVLTSGAPADAAPATE</sequence>
<feature type="region of interest" description="Disordered" evidence="1">
    <location>
        <begin position="1"/>
        <end position="87"/>
    </location>
</feature>
<dbReference type="Pfam" id="PF15711">
    <property type="entry name" value="ILEI"/>
    <property type="match status" value="1"/>
</dbReference>
<protein>
    <recommendedName>
        <fullName evidence="2">ILEI/PANDER domain-containing protein</fullName>
    </recommendedName>
</protein>
<organism evidence="3 4">
    <name type="scientific">Aureococcus anophagefferens</name>
    <name type="common">Harmful bloom alga</name>
    <dbReference type="NCBI Taxonomy" id="44056"/>
    <lineage>
        <taxon>Eukaryota</taxon>
        <taxon>Sar</taxon>
        <taxon>Stramenopiles</taxon>
        <taxon>Ochrophyta</taxon>
        <taxon>Pelagophyceae</taxon>
        <taxon>Pelagomonadales</taxon>
        <taxon>Pelagomonadaceae</taxon>
        <taxon>Aureococcus</taxon>
    </lineage>
</organism>